<keyword evidence="2" id="KW-1185">Reference proteome</keyword>
<accession>B4G5B2</accession>
<reference evidence="1 2" key="1">
    <citation type="journal article" date="2007" name="Nature">
        <title>Evolution of genes and genomes on the Drosophila phylogeny.</title>
        <authorList>
            <consortium name="Drosophila 12 Genomes Consortium"/>
            <person name="Clark A.G."/>
            <person name="Eisen M.B."/>
            <person name="Smith D.R."/>
            <person name="Bergman C.M."/>
            <person name="Oliver B."/>
            <person name="Markow T.A."/>
            <person name="Kaufman T.C."/>
            <person name="Kellis M."/>
            <person name="Gelbart W."/>
            <person name="Iyer V.N."/>
            <person name="Pollard D.A."/>
            <person name="Sackton T.B."/>
            <person name="Larracuente A.M."/>
            <person name="Singh N.D."/>
            <person name="Abad J.P."/>
            <person name="Abt D.N."/>
            <person name="Adryan B."/>
            <person name="Aguade M."/>
            <person name="Akashi H."/>
            <person name="Anderson W.W."/>
            <person name="Aquadro C.F."/>
            <person name="Ardell D.H."/>
            <person name="Arguello R."/>
            <person name="Artieri C.G."/>
            <person name="Barbash D.A."/>
            <person name="Barker D."/>
            <person name="Barsanti P."/>
            <person name="Batterham P."/>
            <person name="Batzoglou S."/>
            <person name="Begun D."/>
            <person name="Bhutkar A."/>
            <person name="Blanco E."/>
            <person name="Bosak S.A."/>
            <person name="Bradley R.K."/>
            <person name="Brand A.D."/>
            <person name="Brent M.R."/>
            <person name="Brooks A.N."/>
            <person name="Brown R.H."/>
            <person name="Butlin R.K."/>
            <person name="Caggese C."/>
            <person name="Calvi B.R."/>
            <person name="Bernardo de Carvalho A."/>
            <person name="Caspi A."/>
            <person name="Castrezana S."/>
            <person name="Celniker S.E."/>
            <person name="Chang J.L."/>
            <person name="Chapple C."/>
            <person name="Chatterji S."/>
            <person name="Chinwalla A."/>
            <person name="Civetta A."/>
            <person name="Clifton S.W."/>
            <person name="Comeron J.M."/>
            <person name="Costello J.C."/>
            <person name="Coyne J.A."/>
            <person name="Daub J."/>
            <person name="David R.G."/>
            <person name="Delcher A.L."/>
            <person name="Delehaunty K."/>
            <person name="Do C.B."/>
            <person name="Ebling H."/>
            <person name="Edwards K."/>
            <person name="Eickbush T."/>
            <person name="Evans J.D."/>
            <person name="Filipski A."/>
            <person name="Findeiss S."/>
            <person name="Freyhult E."/>
            <person name="Fulton L."/>
            <person name="Fulton R."/>
            <person name="Garcia A.C."/>
            <person name="Gardiner A."/>
            <person name="Garfield D.A."/>
            <person name="Garvin B.E."/>
            <person name="Gibson G."/>
            <person name="Gilbert D."/>
            <person name="Gnerre S."/>
            <person name="Godfrey J."/>
            <person name="Good R."/>
            <person name="Gotea V."/>
            <person name="Gravely B."/>
            <person name="Greenberg A.J."/>
            <person name="Griffiths-Jones S."/>
            <person name="Gross S."/>
            <person name="Guigo R."/>
            <person name="Gustafson E.A."/>
            <person name="Haerty W."/>
            <person name="Hahn M.W."/>
            <person name="Halligan D.L."/>
            <person name="Halpern A.L."/>
            <person name="Halter G.M."/>
            <person name="Han M.V."/>
            <person name="Heger A."/>
            <person name="Hillier L."/>
            <person name="Hinrichs A.S."/>
            <person name="Holmes I."/>
            <person name="Hoskins R.A."/>
            <person name="Hubisz M.J."/>
            <person name="Hultmark D."/>
            <person name="Huntley M.A."/>
            <person name="Jaffe D.B."/>
            <person name="Jagadeeshan S."/>
            <person name="Jeck W.R."/>
            <person name="Johnson J."/>
            <person name="Jones C.D."/>
            <person name="Jordan W.C."/>
            <person name="Karpen G.H."/>
            <person name="Kataoka E."/>
            <person name="Keightley P.D."/>
            <person name="Kheradpour P."/>
            <person name="Kirkness E.F."/>
            <person name="Koerich L.B."/>
            <person name="Kristiansen K."/>
            <person name="Kudrna D."/>
            <person name="Kulathinal R.J."/>
            <person name="Kumar S."/>
            <person name="Kwok R."/>
            <person name="Lander E."/>
            <person name="Langley C.H."/>
            <person name="Lapoint R."/>
            <person name="Lazzaro B.P."/>
            <person name="Lee S.J."/>
            <person name="Levesque L."/>
            <person name="Li R."/>
            <person name="Lin C.F."/>
            <person name="Lin M.F."/>
            <person name="Lindblad-Toh K."/>
            <person name="Llopart A."/>
            <person name="Long M."/>
            <person name="Low L."/>
            <person name="Lozovsky E."/>
            <person name="Lu J."/>
            <person name="Luo M."/>
            <person name="Machado C.A."/>
            <person name="Makalowski W."/>
            <person name="Marzo M."/>
            <person name="Matsuda M."/>
            <person name="Matzkin L."/>
            <person name="McAllister B."/>
            <person name="McBride C.S."/>
            <person name="McKernan B."/>
            <person name="McKernan K."/>
            <person name="Mendez-Lago M."/>
            <person name="Minx P."/>
            <person name="Mollenhauer M.U."/>
            <person name="Montooth K."/>
            <person name="Mount S.M."/>
            <person name="Mu X."/>
            <person name="Myers E."/>
            <person name="Negre B."/>
            <person name="Newfeld S."/>
            <person name="Nielsen R."/>
            <person name="Noor M.A."/>
            <person name="O'Grady P."/>
            <person name="Pachter L."/>
            <person name="Papaceit M."/>
            <person name="Parisi M.J."/>
            <person name="Parisi M."/>
            <person name="Parts L."/>
            <person name="Pedersen J.S."/>
            <person name="Pesole G."/>
            <person name="Phillippy A.M."/>
            <person name="Ponting C.P."/>
            <person name="Pop M."/>
            <person name="Porcelli D."/>
            <person name="Powell J.R."/>
            <person name="Prohaska S."/>
            <person name="Pruitt K."/>
            <person name="Puig M."/>
            <person name="Quesneville H."/>
            <person name="Ram K.R."/>
            <person name="Rand D."/>
            <person name="Rasmussen M.D."/>
            <person name="Reed L.K."/>
            <person name="Reenan R."/>
            <person name="Reily A."/>
            <person name="Remington K.A."/>
            <person name="Rieger T.T."/>
            <person name="Ritchie M.G."/>
            <person name="Robin C."/>
            <person name="Rogers Y.H."/>
            <person name="Rohde C."/>
            <person name="Rozas J."/>
            <person name="Rubenfield M.J."/>
            <person name="Ruiz A."/>
            <person name="Russo S."/>
            <person name="Salzberg S.L."/>
            <person name="Sanchez-Gracia A."/>
            <person name="Saranga D.J."/>
            <person name="Sato H."/>
            <person name="Schaeffer S.W."/>
            <person name="Schatz M.C."/>
            <person name="Schlenke T."/>
            <person name="Schwartz R."/>
            <person name="Segarra C."/>
            <person name="Singh R.S."/>
            <person name="Sirot L."/>
            <person name="Sirota M."/>
            <person name="Sisneros N.B."/>
            <person name="Smith C.D."/>
            <person name="Smith T.F."/>
            <person name="Spieth J."/>
            <person name="Stage D.E."/>
            <person name="Stark A."/>
            <person name="Stephan W."/>
            <person name="Strausberg R.L."/>
            <person name="Strempel S."/>
            <person name="Sturgill D."/>
            <person name="Sutton G."/>
            <person name="Sutton G.G."/>
            <person name="Tao W."/>
            <person name="Teichmann S."/>
            <person name="Tobari Y.N."/>
            <person name="Tomimura Y."/>
            <person name="Tsolas J.M."/>
            <person name="Valente V.L."/>
            <person name="Venter E."/>
            <person name="Venter J.C."/>
            <person name="Vicario S."/>
            <person name="Vieira F.G."/>
            <person name="Vilella A.J."/>
            <person name="Villasante A."/>
            <person name="Walenz B."/>
            <person name="Wang J."/>
            <person name="Wasserman M."/>
            <person name="Watts T."/>
            <person name="Wilson D."/>
            <person name="Wilson R.K."/>
            <person name="Wing R.A."/>
            <person name="Wolfner M.F."/>
            <person name="Wong A."/>
            <person name="Wong G.K."/>
            <person name="Wu C.I."/>
            <person name="Wu G."/>
            <person name="Yamamoto D."/>
            <person name="Yang H.P."/>
            <person name="Yang S.P."/>
            <person name="Yorke J.A."/>
            <person name="Yoshida K."/>
            <person name="Zdobnov E."/>
            <person name="Zhang P."/>
            <person name="Zhang Y."/>
            <person name="Zimin A.V."/>
            <person name="Baldwin J."/>
            <person name="Abdouelleil A."/>
            <person name="Abdulkadir J."/>
            <person name="Abebe A."/>
            <person name="Abera B."/>
            <person name="Abreu J."/>
            <person name="Acer S.C."/>
            <person name="Aftuck L."/>
            <person name="Alexander A."/>
            <person name="An P."/>
            <person name="Anderson E."/>
            <person name="Anderson S."/>
            <person name="Arachi H."/>
            <person name="Azer M."/>
            <person name="Bachantsang P."/>
            <person name="Barry A."/>
            <person name="Bayul T."/>
            <person name="Berlin A."/>
            <person name="Bessette D."/>
            <person name="Bloom T."/>
            <person name="Blye J."/>
            <person name="Boguslavskiy L."/>
            <person name="Bonnet C."/>
            <person name="Boukhgalter B."/>
            <person name="Bourzgui I."/>
            <person name="Brown A."/>
            <person name="Cahill P."/>
            <person name="Channer S."/>
            <person name="Cheshatsang Y."/>
            <person name="Chuda L."/>
            <person name="Citroen M."/>
            <person name="Collymore A."/>
            <person name="Cooke P."/>
            <person name="Costello M."/>
            <person name="D'Aco K."/>
            <person name="Daza R."/>
            <person name="De Haan G."/>
            <person name="DeGray S."/>
            <person name="DeMaso C."/>
            <person name="Dhargay N."/>
            <person name="Dooley K."/>
            <person name="Dooley E."/>
            <person name="Doricent M."/>
            <person name="Dorje P."/>
            <person name="Dorjee K."/>
            <person name="Dupes A."/>
            <person name="Elong R."/>
            <person name="Falk J."/>
            <person name="Farina A."/>
            <person name="Faro S."/>
            <person name="Ferguson D."/>
            <person name="Fisher S."/>
            <person name="Foley C.D."/>
            <person name="Franke A."/>
            <person name="Friedrich D."/>
            <person name="Gadbois L."/>
            <person name="Gearin G."/>
            <person name="Gearin C.R."/>
            <person name="Giannoukos G."/>
            <person name="Goode T."/>
            <person name="Graham J."/>
            <person name="Grandbois E."/>
            <person name="Grewal S."/>
            <person name="Gyaltsen K."/>
            <person name="Hafez N."/>
            <person name="Hagos B."/>
            <person name="Hall J."/>
            <person name="Henson C."/>
            <person name="Hollinger A."/>
            <person name="Honan T."/>
            <person name="Huard M.D."/>
            <person name="Hughes L."/>
            <person name="Hurhula B."/>
            <person name="Husby M.E."/>
            <person name="Kamat A."/>
            <person name="Kanga B."/>
            <person name="Kashin S."/>
            <person name="Khazanovich D."/>
            <person name="Kisner P."/>
            <person name="Lance K."/>
            <person name="Lara M."/>
            <person name="Lee W."/>
            <person name="Lennon N."/>
            <person name="Letendre F."/>
            <person name="LeVine R."/>
            <person name="Lipovsky A."/>
            <person name="Liu X."/>
            <person name="Liu J."/>
            <person name="Liu S."/>
            <person name="Lokyitsang T."/>
            <person name="Lokyitsang Y."/>
            <person name="Lubonja R."/>
            <person name="Lui A."/>
            <person name="MacDonald P."/>
            <person name="Magnisalis V."/>
            <person name="Maru K."/>
            <person name="Matthews C."/>
            <person name="McCusker W."/>
            <person name="McDonough S."/>
            <person name="Mehta T."/>
            <person name="Meldrim J."/>
            <person name="Meneus L."/>
            <person name="Mihai O."/>
            <person name="Mihalev A."/>
            <person name="Mihova T."/>
            <person name="Mittelman R."/>
            <person name="Mlenga V."/>
            <person name="Montmayeur A."/>
            <person name="Mulrain L."/>
            <person name="Navidi A."/>
            <person name="Naylor J."/>
            <person name="Negash T."/>
            <person name="Nguyen T."/>
            <person name="Nguyen N."/>
            <person name="Nicol R."/>
            <person name="Norbu C."/>
            <person name="Norbu N."/>
            <person name="Novod N."/>
            <person name="O'Neill B."/>
            <person name="Osman S."/>
            <person name="Markiewicz E."/>
            <person name="Oyono O.L."/>
            <person name="Patti C."/>
            <person name="Phunkhang P."/>
            <person name="Pierre F."/>
            <person name="Priest M."/>
            <person name="Raghuraman S."/>
            <person name="Rege F."/>
            <person name="Reyes R."/>
            <person name="Rise C."/>
            <person name="Rogov P."/>
            <person name="Ross K."/>
            <person name="Ryan E."/>
            <person name="Settipalli S."/>
            <person name="Shea T."/>
            <person name="Sherpa N."/>
            <person name="Shi L."/>
            <person name="Shih D."/>
            <person name="Sparrow T."/>
            <person name="Spaulding J."/>
            <person name="Stalker J."/>
            <person name="Stange-Thomann N."/>
            <person name="Stavropoulos S."/>
            <person name="Stone C."/>
            <person name="Strader C."/>
            <person name="Tesfaye S."/>
            <person name="Thomson T."/>
            <person name="Thoulutsang Y."/>
            <person name="Thoulutsang D."/>
            <person name="Topham K."/>
            <person name="Topping I."/>
            <person name="Tsamla T."/>
            <person name="Vassiliev H."/>
            <person name="Vo A."/>
            <person name="Wangchuk T."/>
            <person name="Wangdi T."/>
            <person name="Weiand M."/>
            <person name="Wilkinson J."/>
            <person name="Wilson A."/>
            <person name="Yadav S."/>
            <person name="Young G."/>
            <person name="Yu Q."/>
            <person name="Zembek L."/>
            <person name="Zhong D."/>
            <person name="Zimmer A."/>
            <person name="Zwirko Z."/>
            <person name="Jaffe D.B."/>
            <person name="Alvarez P."/>
            <person name="Brockman W."/>
            <person name="Butler J."/>
            <person name="Chin C."/>
            <person name="Gnerre S."/>
            <person name="Grabherr M."/>
            <person name="Kleber M."/>
            <person name="Mauceli E."/>
            <person name="MacCallum I."/>
        </authorList>
    </citation>
    <scope>NUCLEOTIDE SEQUENCE [LARGE SCALE GENOMIC DNA]</scope>
    <source>
        <strain evidence="2">MSH-3 / Tucson 14011-0111.49</strain>
    </source>
</reference>
<dbReference type="AlphaFoldDB" id="B4G5B2"/>
<dbReference type="InterPro" id="IPR051725">
    <property type="entry name" value="SAM-SH3_domain_protein"/>
</dbReference>
<dbReference type="PhylomeDB" id="B4G5B2"/>
<dbReference type="HOGENOM" id="CLU_120647_0_0_1"/>
<dbReference type="Proteomes" id="UP000008744">
    <property type="component" value="Unassembled WGS sequence"/>
</dbReference>
<gene>
    <name evidence="1" type="primary">Dper\GL24336</name>
    <name evidence="1" type="ORF">Dper_GL24336</name>
</gene>
<organism evidence="2">
    <name type="scientific">Drosophila persimilis</name>
    <name type="common">Fruit fly</name>
    <dbReference type="NCBI Taxonomy" id="7234"/>
    <lineage>
        <taxon>Eukaryota</taxon>
        <taxon>Metazoa</taxon>
        <taxon>Ecdysozoa</taxon>
        <taxon>Arthropoda</taxon>
        <taxon>Hexapoda</taxon>
        <taxon>Insecta</taxon>
        <taxon>Pterygota</taxon>
        <taxon>Neoptera</taxon>
        <taxon>Endopterygota</taxon>
        <taxon>Diptera</taxon>
        <taxon>Brachycera</taxon>
        <taxon>Muscomorpha</taxon>
        <taxon>Ephydroidea</taxon>
        <taxon>Drosophilidae</taxon>
        <taxon>Drosophila</taxon>
        <taxon>Sophophora</taxon>
    </lineage>
</organism>
<dbReference type="eggNOG" id="KOG4384">
    <property type="taxonomic scope" value="Eukaryota"/>
</dbReference>
<dbReference type="OrthoDB" id="10047268at2759"/>
<sequence length="165" mass="17774">MPYEDVLDAIEQVRLSKWKERHVRISTGHTLTRRLAGVPGSSSSGGGLVSSSVMPTSHSQPLYVPGKYLPSSCLSNREENEIYSYTQNDLANRMARNAIDSKSALNLNGMQHSYPGARTNFFYDFSATGKGREGGGGGGGAGAGAGRGSCQRLETLRRLFGFYGF</sequence>
<dbReference type="PANTHER" id="PTHR12301:SF8">
    <property type="entry name" value="STERILE ALPHA MOTIF DOMAIN-CONTAINING PROTEIN 5"/>
    <property type="match status" value="1"/>
</dbReference>
<dbReference type="STRING" id="7234.B4G5B2"/>
<protein>
    <submittedName>
        <fullName evidence="1">GL24336</fullName>
    </submittedName>
</protein>
<dbReference type="KEGG" id="dpe:6588296"/>
<evidence type="ECO:0000313" key="2">
    <source>
        <dbReference type="Proteomes" id="UP000008744"/>
    </source>
</evidence>
<evidence type="ECO:0000313" key="1">
    <source>
        <dbReference type="EMBL" id="EDW24778.1"/>
    </source>
</evidence>
<dbReference type="PANTHER" id="PTHR12301">
    <property type="entry name" value="SAM-DOMAIN, SH3 AND NUCLEAR LOCALIZATION SIGNALS PROTEIN RELATED"/>
    <property type="match status" value="1"/>
</dbReference>
<dbReference type="OMA" id="WLETVWR"/>
<proteinExistence type="predicted"/>
<dbReference type="EMBL" id="CH479179">
    <property type="protein sequence ID" value="EDW24778.1"/>
    <property type="molecule type" value="Genomic_DNA"/>
</dbReference>
<name>B4G5B2_DROPE</name>